<sequence>MRNTDHIFDDVGTFIDRIIDDGTIGYRIAPLGDIDRQIGIPRIGDRLFDFVQFMRQKGGIINHFRKTLPFFVFQIGI</sequence>
<reference evidence="1" key="1">
    <citation type="submission" date="2019-08" db="EMBL/GenBank/DDBJ databases">
        <authorList>
            <person name="Kucharzyk K."/>
            <person name="Murdoch R.W."/>
            <person name="Higgins S."/>
            <person name="Loffler F."/>
        </authorList>
    </citation>
    <scope>NUCLEOTIDE SEQUENCE</scope>
</reference>
<dbReference type="EMBL" id="VSSQ01099841">
    <property type="protein sequence ID" value="MPN42244.1"/>
    <property type="molecule type" value="Genomic_DNA"/>
</dbReference>
<dbReference type="AlphaFoldDB" id="A0A645I1B8"/>
<accession>A0A645I1B8</accession>
<proteinExistence type="predicted"/>
<comment type="caution">
    <text evidence="1">The sequence shown here is derived from an EMBL/GenBank/DDBJ whole genome shotgun (WGS) entry which is preliminary data.</text>
</comment>
<gene>
    <name evidence="1" type="ORF">SDC9_189800</name>
</gene>
<protein>
    <submittedName>
        <fullName evidence="1">Uncharacterized protein</fullName>
    </submittedName>
</protein>
<organism evidence="1">
    <name type="scientific">bioreactor metagenome</name>
    <dbReference type="NCBI Taxonomy" id="1076179"/>
    <lineage>
        <taxon>unclassified sequences</taxon>
        <taxon>metagenomes</taxon>
        <taxon>ecological metagenomes</taxon>
    </lineage>
</organism>
<evidence type="ECO:0000313" key="1">
    <source>
        <dbReference type="EMBL" id="MPN42244.1"/>
    </source>
</evidence>
<name>A0A645I1B8_9ZZZZ</name>